<dbReference type="Proteomes" id="UP000001631">
    <property type="component" value="Unassembled WGS sequence"/>
</dbReference>
<dbReference type="InParanoid" id="C0NVY7"/>
<dbReference type="EMBL" id="GG663373">
    <property type="protein sequence ID" value="EEH04676.1"/>
    <property type="molecule type" value="Genomic_DNA"/>
</dbReference>
<proteinExistence type="predicted"/>
<protein>
    <submittedName>
        <fullName evidence="1">Uncharacterized protein</fullName>
    </submittedName>
</protein>
<evidence type="ECO:0000313" key="2">
    <source>
        <dbReference type="Proteomes" id="UP000001631"/>
    </source>
</evidence>
<name>C0NVY7_AJECG</name>
<keyword evidence="2" id="KW-1185">Reference proteome</keyword>
<organism evidence="1 2">
    <name type="scientific">Ajellomyces capsulatus (strain G186AR / H82 / ATCC MYA-2454 / RMSCC 2432)</name>
    <name type="common">Darling's disease fungus</name>
    <name type="synonym">Histoplasma capsulatum</name>
    <dbReference type="NCBI Taxonomy" id="447093"/>
    <lineage>
        <taxon>Eukaryota</taxon>
        <taxon>Fungi</taxon>
        <taxon>Dikarya</taxon>
        <taxon>Ascomycota</taxon>
        <taxon>Pezizomycotina</taxon>
        <taxon>Eurotiomycetes</taxon>
        <taxon>Eurotiomycetidae</taxon>
        <taxon>Onygenales</taxon>
        <taxon>Ajellomycetaceae</taxon>
        <taxon>Histoplasma</taxon>
    </lineage>
</organism>
<dbReference type="AlphaFoldDB" id="C0NVY7"/>
<sequence length="50" mass="5429">MKLHCGGGLSPSRILSAISIVAQRDRDRPLCVANPHHPRRTPCALPEAET</sequence>
<dbReference type="RefSeq" id="XP_045285157.1">
    <property type="nucleotide sequence ID" value="XM_045434366.1"/>
</dbReference>
<dbReference type="GeneID" id="69040333"/>
<accession>C0NVY7</accession>
<gene>
    <name evidence="1" type="ORF">HCBG_07317</name>
</gene>
<reference evidence="1" key="1">
    <citation type="submission" date="2009-02" db="EMBL/GenBank/DDBJ databases">
        <title>The Genome Sequence of Ajellomyces capsulatus strain G186AR.</title>
        <authorList>
            <consortium name="The Broad Institute Genome Sequencing Platform"/>
            <person name="Champion M."/>
            <person name="Cuomo C."/>
            <person name="Ma L.-J."/>
            <person name="Henn M.R."/>
            <person name="Sil A."/>
            <person name="Goldman B."/>
            <person name="Young S.K."/>
            <person name="Kodira C.D."/>
            <person name="Zeng Q."/>
            <person name="Koehrsen M."/>
            <person name="Alvarado L."/>
            <person name="Berlin A."/>
            <person name="Borenstein D."/>
            <person name="Chen Z."/>
            <person name="Engels R."/>
            <person name="Freedman E."/>
            <person name="Gellesch M."/>
            <person name="Goldberg J."/>
            <person name="Griggs A."/>
            <person name="Gujja S."/>
            <person name="Heiman D."/>
            <person name="Hepburn T."/>
            <person name="Howarth C."/>
            <person name="Jen D."/>
            <person name="Larson L."/>
            <person name="Lewis B."/>
            <person name="Mehta T."/>
            <person name="Park D."/>
            <person name="Pearson M."/>
            <person name="Roberts A."/>
            <person name="Saif S."/>
            <person name="Shea T."/>
            <person name="Shenoy N."/>
            <person name="Sisk P."/>
            <person name="Stolte C."/>
            <person name="Sykes S."/>
            <person name="Walk T."/>
            <person name="White J."/>
            <person name="Yandava C."/>
            <person name="Klein B."/>
            <person name="McEwen J.G."/>
            <person name="Puccia R."/>
            <person name="Goldman G.H."/>
            <person name="Felipe M.S."/>
            <person name="Nino-Vega G."/>
            <person name="San-Blas G."/>
            <person name="Taylor J."/>
            <person name="Mendoza L."/>
            <person name="Galagan J."/>
            <person name="Nusbaum C."/>
            <person name="Birren B."/>
        </authorList>
    </citation>
    <scope>NUCLEOTIDE SEQUENCE</scope>
    <source>
        <strain evidence="1">G186AR</strain>
    </source>
</reference>
<evidence type="ECO:0000313" key="1">
    <source>
        <dbReference type="EMBL" id="EEH04676.1"/>
    </source>
</evidence>
<dbReference type="HOGENOM" id="CLU_3124619_0_0_1"/>